<dbReference type="Pfam" id="PF07833">
    <property type="entry name" value="Cu_amine_oxidN1"/>
    <property type="match status" value="2"/>
</dbReference>
<dbReference type="EMBL" id="FWXW01000002">
    <property type="protein sequence ID" value="SMC47338.1"/>
    <property type="molecule type" value="Genomic_DNA"/>
</dbReference>
<proteinExistence type="predicted"/>
<dbReference type="SUPFAM" id="SSF55383">
    <property type="entry name" value="Copper amine oxidase, domain N"/>
    <property type="match status" value="1"/>
</dbReference>
<evidence type="ECO:0000259" key="2">
    <source>
        <dbReference type="Pfam" id="PF07833"/>
    </source>
</evidence>
<evidence type="ECO:0000313" key="4">
    <source>
        <dbReference type="Proteomes" id="UP000192790"/>
    </source>
</evidence>
<name>A0A1W1ZH27_9FIRM</name>
<feature type="domain" description="Copper amine oxidase-like N-terminal" evidence="2">
    <location>
        <begin position="183"/>
        <end position="224"/>
    </location>
</feature>
<gene>
    <name evidence="3" type="ORF">SAMN02745168_1053</name>
</gene>
<reference evidence="3 4" key="1">
    <citation type="submission" date="2017-04" db="EMBL/GenBank/DDBJ databases">
        <authorList>
            <person name="Afonso C.L."/>
            <person name="Miller P.J."/>
            <person name="Scott M.A."/>
            <person name="Spackman E."/>
            <person name="Goraichik I."/>
            <person name="Dimitrov K.M."/>
            <person name="Suarez D.L."/>
            <person name="Swayne D.E."/>
        </authorList>
    </citation>
    <scope>NUCLEOTIDE SEQUENCE [LARGE SCALE GENOMIC DNA]</scope>
    <source>
        <strain evidence="3 4">DSM 12816</strain>
    </source>
</reference>
<sequence>MAGKGKIKAFRVVLALVMLFSVGLPGAAVSAAAPDMLGEWSITAHSSRGSINITTQSGSEFSGTVSIDAGNTEKLINGRISGNTVTFTRAWDSGSLRQDYTGTLTVSGSSASMSGTFSQNGAGSYTWSATKTTPMSSPATPEPTPGTAPGGLIPISGAVLNDQLSFKLDGKSVVPVGDDGTPVLPISYSGTTYLPVRAVGYLLGLGIDWDGATKTVLITSTTTKTAPAASAAAKTGKLIPISGAVLNGELKFKLDGKAAVPVGDNGTPVLPISYNGTTYLPVRAMGYLLGLGIDWDGATKTVLITRSQSGPGWYFTKWEYVVSSADGTKTGSFANGDIYTETSETAGEKNNFTVTVTRVDKNGKTIASGSATTVWTDPPAYFGANDLPVITVARTVGSSWGISQFSVTFDSSTINPGYGTAGKINFATPAGETYIQAYSGTMQAQKMIAGSPGAEKAVILHLNGYGFKYYYEWRE</sequence>
<dbReference type="OrthoDB" id="9780101at2"/>
<keyword evidence="1" id="KW-0732">Signal</keyword>
<evidence type="ECO:0000313" key="3">
    <source>
        <dbReference type="EMBL" id="SMC47338.1"/>
    </source>
</evidence>
<feature type="signal peptide" evidence="1">
    <location>
        <begin position="1"/>
        <end position="27"/>
    </location>
</feature>
<organism evidence="3 4">
    <name type="scientific">Papillibacter cinnamivorans DSM 12816</name>
    <dbReference type="NCBI Taxonomy" id="1122930"/>
    <lineage>
        <taxon>Bacteria</taxon>
        <taxon>Bacillati</taxon>
        <taxon>Bacillota</taxon>
        <taxon>Clostridia</taxon>
        <taxon>Eubacteriales</taxon>
        <taxon>Oscillospiraceae</taxon>
        <taxon>Papillibacter</taxon>
    </lineage>
</organism>
<dbReference type="AlphaFoldDB" id="A0A1W1ZH27"/>
<accession>A0A1W1ZH27</accession>
<feature type="chain" id="PRO_5038632778" evidence="1">
    <location>
        <begin position="28"/>
        <end position="475"/>
    </location>
</feature>
<evidence type="ECO:0000256" key="1">
    <source>
        <dbReference type="SAM" id="SignalP"/>
    </source>
</evidence>
<dbReference type="Gene3D" id="3.30.457.10">
    <property type="entry name" value="Copper amine oxidase-like, N-terminal domain"/>
    <property type="match status" value="1"/>
</dbReference>
<dbReference type="Proteomes" id="UP000192790">
    <property type="component" value="Unassembled WGS sequence"/>
</dbReference>
<dbReference type="RefSeq" id="WP_084233688.1">
    <property type="nucleotide sequence ID" value="NZ_FWXW01000002.1"/>
</dbReference>
<protein>
    <submittedName>
        <fullName evidence="3">Copper amine oxidase N-terminal domain-containing protein</fullName>
    </submittedName>
</protein>
<dbReference type="STRING" id="1122930.SAMN02745168_1053"/>
<keyword evidence="4" id="KW-1185">Reference proteome</keyword>
<feature type="domain" description="Copper amine oxidase-like N-terminal" evidence="2">
    <location>
        <begin position="269"/>
        <end position="307"/>
    </location>
</feature>
<dbReference type="InterPro" id="IPR036582">
    <property type="entry name" value="Mao_N_sf"/>
</dbReference>
<dbReference type="InterPro" id="IPR012854">
    <property type="entry name" value="Cu_amine_oxidase-like_N"/>
</dbReference>